<accession>A0A1G4I263</accession>
<reference evidence="2" key="1">
    <citation type="submission" date="2016-09" db="EMBL/GenBank/DDBJ databases">
        <authorList>
            <person name="Hebert L."/>
            <person name="Moumen B."/>
        </authorList>
    </citation>
    <scope>NUCLEOTIDE SEQUENCE [LARGE SCALE GENOMIC DNA]</scope>
    <source>
        <strain evidence="2">OVI</strain>
    </source>
</reference>
<comment type="caution">
    <text evidence="2">The sequence shown here is derived from an EMBL/GenBank/DDBJ whole genome shotgun (WGS) entry which is preliminary data.</text>
</comment>
<proteinExistence type="predicted"/>
<dbReference type="Proteomes" id="UP000195570">
    <property type="component" value="Unassembled WGS sequence"/>
</dbReference>
<gene>
    <name evidence="2" type="ORF">TEOVI_000514300</name>
</gene>
<dbReference type="EMBL" id="CZPT02000406">
    <property type="protein sequence ID" value="SCU65792.1"/>
    <property type="molecule type" value="Genomic_DNA"/>
</dbReference>
<dbReference type="VEuPathDB" id="TriTrypDB:TEOVI_000514300"/>
<dbReference type="RefSeq" id="XP_067077337.1">
    <property type="nucleotide sequence ID" value="XM_067221236.1"/>
</dbReference>
<protein>
    <submittedName>
        <fullName evidence="2">Uncharacterized protein</fullName>
    </submittedName>
</protein>
<dbReference type="GeneID" id="92379083"/>
<name>A0A1G4I263_TRYEQ</name>
<evidence type="ECO:0000313" key="2">
    <source>
        <dbReference type="EMBL" id="SCU65792.1"/>
    </source>
</evidence>
<evidence type="ECO:0000313" key="3">
    <source>
        <dbReference type="Proteomes" id="UP000195570"/>
    </source>
</evidence>
<keyword evidence="3" id="KW-1185">Reference proteome</keyword>
<feature type="region of interest" description="Disordered" evidence="1">
    <location>
        <begin position="224"/>
        <end position="256"/>
    </location>
</feature>
<dbReference type="AlphaFoldDB" id="A0A1G4I263"/>
<sequence>MDFGTDVAALPARRTKLVFLYSSDDEDDDKGTVASTAMGTPMMGEVCGVLHNGNGCSGSIAVEVEEEACLRPPAEDLMVMRQEADALKQKEEKEDPDFVEDVEGVAEVPTRPRVKVVDAPALWETAAGLRNYLRAEEVGTLSNSHKRFREEEKDELNACATGVERRPRPLFDDDGLVRAVAVDGYTLTVDETELQQVCGSEGTRERCAEDRELHDYLDCDERCELGGEDADEGREEEEGEYGDDEEDEDDEEEDEELDAALVVAVVEQLVRCCESDELDEALRGDGDQFLERARPLLHQVNSGEMEPLAFGEEVRKDILKLQRAFRRVSRPRDEPVVIDGVVMDI</sequence>
<evidence type="ECO:0000256" key="1">
    <source>
        <dbReference type="SAM" id="MobiDB-lite"/>
    </source>
</evidence>
<feature type="compositionally biased region" description="Acidic residues" evidence="1">
    <location>
        <begin position="226"/>
        <end position="256"/>
    </location>
</feature>
<organism evidence="2 3">
    <name type="scientific">Trypanosoma equiperdum</name>
    <dbReference type="NCBI Taxonomy" id="5694"/>
    <lineage>
        <taxon>Eukaryota</taxon>
        <taxon>Discoba</taxon>
        <taxon>Euglenozoa</taxon>
        <taxon>Kinetoplastea</taxon>
        <taxon>Metakinetoplastina</taxon>
        <taxon>Trypanosomatida</taxon>
        <taxon>Trypanosomatidae</taxon>
        <taxon>Trypanosoma</taxon>
    </lineage>
</organism>